<dbReference type="SUPFAM" id="SSF51430">
    <property type="entry name" value="NAD(P)-linked oxidoreductase"/>
    <property type="match status" value="1"/>
</dbReference>
<dbReference type="InterPro" id="IPR023210">
    <property type="entry name" value="NADP_OxRdtase_dom"/>
</dbReference>
<organism evidence="3 4">
    <name type="scientific">Micromonospora haikouensis</name>
    <dbReference type="NCBI Taxonomy" id="686309"/>
    <lineage>
        <taxon>Bacteria</taxon>
        <taxon>Bacillati</taxon>
        <taxon>Actinomycetota</taxon>
        <taxon>Actinomycetes</taxon>
        <taxon>Micromonosporales</taxon>
        <taxon>Micromonosporaceae</taxon>
        <taxon>Micromonospora</taxon>
    </lineage>
</organism>
<dbReference type="PATRIC" id="fig|47853.6.peg.2662"/>
<dbReference type="PANTHER" id="PTHR43364:SF4">
    <property type="entry name" value="NAD(P)-LINKED OXIDOREDUCTASE SUPERFAMILY PROTEIN"/>
    <property type="match status" value="1"/>
</dbReference>
<dbReference type="InterPro" id="IPR050523">
    <property type="entry name" value="AKR_Detox_Biosynth"/>
</dbReference>
<dbReference type="GO" id="GO:0005829">
    <property type="term" value="C:cytosol"/>
    <property type="evidence" value="ECO:0007669"/>
    <property type="project" value="TreeGrafter"/>
</dbReference>
<keyword evidence="1" id="KW-0560">Oxidoreductase</keyword>
<accession>A0A0D0X4T6</accession>
<protein>
    <submittedName>
        <fullName evidence="3">Aldo/keto reductase</fullName>
    </submittedName>
</protein>
<sequence length="352" mass="37729">MAVTTRTLGRSGIEVSALGMGCWAIGGPWAEGTQPLGWGAVDDAESIRAVRRALDLGVTLFDTADTYGAGHGEQVLGRALAGRRDEAVIATKWGYTFDPPTRQATGQDASPAHLRRAVVDSLRRLGTDRIDLYQLHLGDLPVPRAQALFAACDDLVAEGLIRAYGWSTDRVDRADALGQGARLGTAVQHDLSVLRDTPDMLAVCDKYDLASINRGPLGMGLLTGKYAAGSTLPRDDVRGATATWLEWFRSGRPAPEWLRRVGAVRAALTADGRTLAQGALGWLWARSDRAIPIPGCRTVAQVEENAAAMALGPLAPDHFAEVERQLAALRSAALRSADRPYWPMPPTPPTRP</sequence>
<dbReference type="AlphaFoldDB" id="A0A0D0X4T6"/>
<evidence type="ECO:0000313" key="3">
    <source>
        <dbReference type="EMBL" id="KIR66071.1"/>
    </source>
</evidence>
<dbReference type="EMBL" id="JXSX01000001">
    <property type="protein sequence ID" value="KIR66071.1"/>
    <property type="molecule type" value="Genomic_DNA"/>
</dbReference>
<proteinExistence type="predicted"/>
<dbReference type="Gene3D" id="3.20.20.100">
    <property type="entry name" value="NADP-dependent oxidoreductase domain"/>
    <property type="match status" value="1"/>
</dbReference>
<dbReference type="GO" id="GO:0016491">
    <property type="term" value="F:oxidoreductase activity"/>
    <property type="evidence" value="ECO:0007669"/>
    <property type="project" value="UniProtKB-KW"/>
</dbReference>
<gene>
    <name evidence="3" type="ORF">TK50_12580</name>
</gene>
<evidence type="ECO:0000256" key="1">
    <source>
        <dbReference type="ARBA" id="ARBA00023002"/>
    </source>
</evidence>
<dbReference type="Pfam" id="PF00248">
    <property type="entry name" value="Aldo_ket_red"/>
    <property type="match status" value="1"/>
</dbReference>
<feature type="domain" description="NADP-dependent oxidoreductase" evidence="2">
    <location>
        <begin position="18"/>
        <end position="324"/>
    </location>
</feature>
<comment type="caution">
    <text evidence="3">The sequence shown here is derived from an EMBL/GenBank/DDBJ whole genome shotgun (WGS) entry which is preliminary data.</text>
</comment>
<evidence type="ECO:0000313" key="4">
    <source>
        <dbReference type="Proteomes" id="UP000032254"/>
    </source>
</evidence>
<dbReference type="Proteomes" id="UP000032254">
    <property type="component" value="Unassembled WGS sequence"/>
</dbReference>
<dbReference type="GeneID" id="301304960"/>
<dbReference type="CDD" id="cd19086">
    <property type="entry name" value="AKR_AKR11C1"/>
    <property type="match status" value="1"/>
</dbReference>
<keyword evidence="4" id="KW-1185">Reference proteome</keyword>
<dbReference type="InterPro" id="IPR036812">
    <property type="entry name" value="NAD(P)_OxRdtase_dom_sf"/>
</dbReference>
<dbReference type="OrthoDB" id="9768793at2"/>
<dbReference type="RefSeq" id="WP_043962910.1">
    <property type="nucleotide sequence ID" value="NZ_JBEZEN010000006.1"/>
</dbReference>
<dbReference type="PANTHER" id="PTHR43364">
    <property type="entry name" value="NADH-SPECIFIC METHYLGLYOXAL REDUCTASE-RELATED"/>
    <property type="match status" value="1"/>
</dbReference>
<reference evidence="3 4" key="1">
    <citation type="submission" date="2015-01" db="EMBL/GenBank/DDBJ databases">
        <title>Sequencing and annotation of Micromonospora carbonacea strain JXNU-1 genome.</title>
        <authorList>
            <person name="Long Z."/>
            <person name="Huang Y."/>
            <person name="Jiang Y."/>
        </authorList>
    </citation>
    <scope>NUCLEOTIDE SEQUENCE [LARGE SCALE GENOMIC DNA]</scope>
    <source>
        <strain evidence="3 4">JXNU-1</strain>
    </source>
</reference>
<name>A0A0D0X4T6_9ACTN</name>
<evidence type="ECO:0000259" key="2">
    <source>
        <dbReference type="Pfam" id="PF00248"/>
    </source>
</evidence>